<name>A0A8H9IKM1_9BURK</name>
<feature type="active site" description="Proton acceptor" evidence="4">
    <location>
        <position position="379"/>
    </location>
</feature>
<keyword evidence="9" id="KW-1185">Reference proteome</keyword>
<keyword evidence="3 5" id="KW-0012">Acyltransferase</keyword>
<dbReference type="InterPro" id="IPR020615">
    <property type="entry name" value="Thiolase_acyl_enz_int_AS"/>
</dbReference>
<dbReference type="PIRSF" id="PIRSF000429">
    <property type="entry name" value="Ac-CoA_Ac_transf"/>
    <property type="match status" value="1"/>
</dbReference>
<dbReference type="Gene3D" id="3.40.47.10">
    <property type="match status" value="1"/>
</dbReference>
<dbReference type="RefSeq" id="WP_189390647.1">
    <property type="nucleotide sequence ID" value="NZ_BMZN01000001.1"/>
</dbReference>
<dbReference type="EMBL" id="BMZN01000001">
    <property type="protein sequence ID" value="GHC36417.1"/>
    <property type="molecule type" value="Genomic_DNA"/>
</dbReference>
<dbReference type="PROSITE" id="PS00099">
    <property type="entry name" value="THIOLASE_3"/>
    <property type="match status" value="1"/>
</dbReference>
<dbReference type="InterPro" id="IPR020616">
    <property type="entry name" value="Thiolase_N"/>
</dbReference>
<dbReference type="Pfam" id="PF00108">
    <property type="entry name" value="Thiolase_N"/>
    <property type="match status" value="1"/>
</dbReference>
<dbReference type="InterPro" id="IPR002155">
    <property type="entry name" value="Thiolase"/>
</dbReference>
<evidence type="ECO:0000259" key="7">
    <source>
        <dbReference type="Pfam" id="PF02803"/>
    </source>
</evidence>
<evidence type="ECO:0000313" key="8">
    <source>
        <dbReference type="EMBL" id="GHC36417.1"/>
    </source>
</evidence>
<dbReference type="Proteomes" id="UP000608923">
    <property type="component" value="Unassembled WGS sequence"/>
</dbReference>
<dbReference type="SUPFAM" id="SSF53901">
    <property type="entry name" value="Thiolase-like"/>
    <property type="match status" value="2"/>
</dbReference>
<evidence type="ECO:0000256" key="4">
    <source>
        <dbReference type="PIRSR" id="PIRSR000429-1"/>
    </source>
</evidence>
<reference evidence="9" key="1">
    <citation type="journal article" date="2019" name="Int. J. Syst. Evol. Microbiol.">
        <title>The Global Catalogue of Microorganisms (GCM) 10K type strain sequencing project: providing services to taxonomists for standard genome sequencing and annotation.</title>
        <authorList>
            <consortium name="The Broad Institute Genomics Platform"/>
            <consortium name="The Broad Institute Genome Sequencing Center for Infectious Disease"/>
            <person name="Wu L."/>
            <person name="Ma J."/>
        </authorList>
    </citation>
    <scope>NUCLEOTIDE SEQUENCE [LARGE SCALE GENOMIC DNA]</scope>
    <source>
        <strain evidence="9">KCTC 42083</strain>
    </source>
</reference>
<dbReference type="GO" id="GO:0003988">
    <property type="term" value="F:acetyl-CoA C-acyltransferase activity"/>
    <property type="evidence" value="ECO:0007669"/>
    <property type="project" value="UniProtKB-ARBA"/>
</dbReference>
<organism evidence="8 9">
    <name type="scientific">Alcaligenes pakistanensis</name>
    <dbReference type="NCBI Taxonomy" id="1482717"/>
    <lineage>
        <taxon>Bacteria</taxon>
        <taxon>Pseudomonadati</taxon>
        <taxon>Pseudomonadota</taxon>
        <taxon>Betaproteobacteria</taxon>
        <taxon>Burkholderiales</taxon>
        <taxon>Alcaligenaceae</taxon>
        <taxon>Alcaligenes</taxon>
    </lineage>
</organism>
<dbReference type="Pfam" id="PF02803">
    <property type="entry name" value="Thiolase_C"/>
    <property type="match status" value="1"/>
</dbReference>
<dbReference type="NCBIfam" id="NF006552">
    <property type="entry name" value="PRK09051.1"/>
    <property type="match status" value="1"/>
</dbReference>
<feature type="domain" description="Thiolase N-terminal" evidence="6">
    <location>
        <begin position="4"/>
        <end position="262"/>
    </location>
</feature>
<evidence type="ECO:0000259" key="6">
    <source>
        <dbReference type="Pfam" id="PF00108"/>
    </source>
</evidence>
<dbReference type="AlphaFoldDB" id="A0A8H9IKM1"/>
<comment type="caution">
    <text evidence="8">The sequence shown here is derived from an EMBL/GenBank/DDBJ whole genome shotgun (WGS) entry which is preliminary data.</text>
</comment>
<dbReference type="InterPro" id="IPR020617">
    <property type="entry name" value="Thiolase_C"/>
</dbReference>
<feature type="active site" description="Proton acceptor" evidence="4">
    <location>
        <position position="349"/>
    </location>
</feature>
<proteinExistence type="inferred from homology"/>
<evidence type="ECO:0000256" key="5">
    <source>
        <dbReference type="RuleBase" id="RU003557"/>
    </source>
</evidence>
<dbReference type="GO" id="GO:0044281">
    <property type="term" value="P:small molecule metabolic process"/>
    <property type="evidence" value="ECO:0007669"/>
    <property type="project" value="UniProtKB-ARBA"/>
</dbReference>
<evidence type="ECO:0000256" key="3">
    <source>
        <dbReference type="ARBA" id="ARBA00023315"/>
    </source>
</evidence>
<feature type="active site" description="Acyl-thioester intermediate" evidence="4">
    <location>
        <position position="89"/>
    </location>
</feature>
<dbReference type="InterPro" id="IPR016039">
    <property type="entry name" value="Thiolase-like"/>
</dbReference>
<sequence>MKEVVLVQGCRTAFGSFGGSLKNVSPIEMGTIVMQAVLERSAVSGAEVDHVFMGQVVATEPHDAYLSRLSSMRAGVSHEAPAMNINRLCGSGMQAIISAAQGILLGESNIALAGGVESASRIPYIATGQRWGARMGDSALVDMLAGVLINPFGLEHMGATGDEVAKVYGVSREDQDLLAYHSHVRARHAIEQGYFKEQIVPVSYREKGREHCFDQDEGVRFDISLEELAALRPAFRPEDGTVTAGNTLGLGDGAAALLLMCREDAHQRGLIPLAKLLSWGHAGVEPGLAGMGPVPATRIALKRAGLTVSDLDVVESNEAFAAQACAVVRELNLDPARVNPNGSGISLGHPFGATGAAITVKAAYELHRVQGRYALATMCLGGGQGIAVILERL</sequence>
<dbReference type="PANTHER" id="PTHR18919">
    <property type="entry name" value="ACETYL-COA C-ACYLTRANSFERASE"/>
    <property type="match status" value="1"/>
</dbReference>
<dbReference type="CDD" id="cd00751">
    <property type="entry name" value="thiolase"/>
    <property type="match status" value="1"/>
</dbReference>
<dbReference type="PANTHER" id="PTHR18919:SF107">
    <property type="entry name" value="ACETYL-COA ACETYLTRANSFERASE, CYTOSOLIC"/>
    <property type="match status" value="1"/>
</dbReference>
<accession>A0A8H9IKM1</accession>
<dbReference type="FunFam" id="3.40.47.10:FF:000010">
    <property type="entry name" value="Acetyl-CoA acetyltransferase (Thiolase)"/>
    <property type="match status" value="1"/>
</dbReference>
<dbReference type="NCBIfam" id="TIGR01930">
    <property type="entry name" value="AcCoA-C-Actrans"/>
    <property type="match status" value="1"/>
</dbReference>
<evidence type="ECO:0000256" key="1">
    <source>
        <dbReference type="ARBA" id="ARBA00010982"/>
    </source>
</evidence>
<keyword evidence="2 5" id="KW-0808">Transferase</keyword>
<feature type="domain" description="Thiolase C-terminal" evidence="7">
    <location>
        <begin position="272"/>
        <end position="392"/>
    </location>
</feature>
<evidence type="ECO:0000256" key="2">
    <source>
        <dbReference type="ARBA" id="ARBA00022679"/>
    </source>
</evidence>
<dbReference type="InterPro" id="IPR020610">
    <property type="entry name" value="Thiolase_AS"/>
</dbReference>
<dbReference type="PROSITE" id="PS00098">
    <property type="entry name" value="THIOLASE_1"/>
    <property type="match status" value="1"/>
</dbReference>
<protein>
    <submittedName>
        <fullName evidence="8">Thiolase</fullName>
    </submittedName>
</protein>
<evidence type="ECO:0000313" key="9">
    <source>
        <dbReference type="Proteomes" id="UP000608923"/>
    </source>
</evidence>
<gene>
    <name evidence="8" type="ORF">GCM10010096_02060</name>
</gene>
<comment type="similarity">
    <text evidence="1 5">Belongs to the thiolase-like superfamily. Thiolase family.</text>
</comment>